<feature type="transmembrane region" description="Helical" evidence="9">
    <location>
        <begin position="383"/>
        <end position="408"/>
    </location>
</feature>
<dbReference type="InterPro" id="IPR014756">
    <property type="entry name" value="Ig_E-set"/>
</dbReference>
<evidence type="ECO:0000256" key="5">
    <source>
        <dbReference type="ARBA" id="ARBA00022729"/>
    </source>
</evidence>
<name>A0A1H4G7S3_9BACI</name>
<proteinExistence type="predicted"/>
<dbReference type="InterPro" id="IPR014755">
    <property type="entry name" value="Cu-Rt/internalin_Ig-like"/>
</dbReference>
<evidence type="ECO:0000256" key="8">
    <source>
        <dbReference type="ARBA" id="ARBA00023136"/>
    </source>
</evidence>
<evidence type="ECO:0000256" key="9">
    <source>
        <dbReference type="SAM" id="Phobius"/>
    </source>
</evidence>
<keyword evidence="13" id="KW-1185">Reference proteome</keyword>
<reference evidence="12 13" key="1">
    <citation type="submission" date="2016-10" db="EMBL/GenBank/DDBJ databases">
        <authorList>
            <person name="de Groot N.N."/>
        </authorList>
    </citation>
    <scope>NUCLEOTIDE SEQUENCE [LARGE SCALE GENOMIC DNA]</scope>
    <source>
        <strain evidence="12 13">CCM7597</strain>
    </source>
</reference>
<dbReference type="GO" id="GO:0005507">
    <property type="term" value="F:copper ion binding"/>
    <property type="evidence" value="ECO:0007669"/>
    <property type="project" value="InterPro"/>
</dbReference>
<dbReference type="Pfam" id="PF04234">
    <property type="entry name" value="CopC"/>
    <property type="match status" value="2"/>
</dbReference>
<evidence type="ECO:0000256" key="7">
    <source>
        <dbReference type="ARBA" id="ARBA00023008"/>
    </source>
</evidence>
<dbReference type="GO" id="GO:0006825">
    <property type="term" value="P:copper ion transport"/>
    <property type="evidence" value="ECO:0007669"/>
    <property type="project" value="InterPro"/>
</dbReference>
<dbReference type="PANTHER" id="PTHR34820:SF4">
    <property type="entry name" value="INNER MEMBRANE PROTEIN YEBZ"/>
    <property type="match status" value="1"/>
</dbReference>
<feature type="domain" description="Copper resistance protein D" evidence="11">
    <location>
        <begin position="425"/>
        <end position="519"/>
    </location>
</feature>
<feature type="transmembrane region" description="Helical" evidence="9">
    <location>
        <begin position="331"/>
        <end position="353"/>
    </location>
</feature>
<dbReference type="SUPFAM" id="SSF81296">
    <property type="entry name" value="E set domains"/>
    <property type="match status" value="2"/>
</dbReference>
<evidence type="ECO:0000259" key="10">
    <source>
        <dbReference type="Pfam" id="PF04234"/>
    </source>
</evidence>
<dbReference type="Gene3D" id="2.60.40.1220">
    <property type="match status" value="2"/>
</dbReference>
<feature type="transmembrane region" description="Helical" evidence="9">
    <location>
        <begin position="502"/>
        <end position="522"/>
    </location>
</feature>
<feature type="transmembrane region" description="Helical" evidence="9">
    <location>
        <begin position="462"/>
        <end position="481"/>
    </location>
</feature>
<keyword evidence="7" id="KW-0186">Copper</keyword>
<evidence type="ECO:0000256" key="6">
    <source>
        <dbReference type="ARBA" id="ARBA00022989"/>
    </source>
</evidence>
<feature type="transmembrane region" description="Helical" evidence="9">
    <location>
        <begin position="265"/>
        <end position="288"/>
    </location>
</feature>
<dbReference type="InterPro" id="IPR007348">
    <property type="entry name" value="CopC_dom"/>
</dbReference>
<evidence type="ECO:0000259" key="11">
    <source>
        <dbReference type="Pfam" id="PF05425"/>
    </source>
</evidence>
<keyword evidence="3 9" id="KW-0812">Transmembrane</keyword>
<dbReference type="Pfam" id="PF05425">
    <property type="entry name" value="CopD"/>
    <property type="match status" value="1"/>
</dbReference>
<dbReference type="Proteomes" id="UP000198584">
    <property type="component" value="Unassembled WGS sequence"/>
</dbReference>
<dbReference type="GO" id="GO:0042597">
    <property type="term" value="C:periplasmic space"/>
    <property type="evidence" value="ECO:0007669"/>
    <property type="project" value="InterPro"/>
</dbReference>
<keyword evidence="6 9" id="KW-1133">Transmembrane helix</keyword>
<evidence type="ECO:0000256" key="2">
    <source>
        <dbReference type="ARBA" id="ARBA00022475"/>
    </source>
</evidence>
<dbReference type="InterPro" id="IPR032694">
    <property type="entry name" value="CopC/D"/>
</dbReference>
<dbReference type="GO" id="GO:0005886">
    <property type="term" value="C:plasma membrane"/>
    <property type="evidence" value="ECO:0007669"/>
    <property type="project" value="UniProtKB-SubCell"/>
</dbReference>
<keyword evidence="5" id="KW-0732">Signal</keyword>
<evidence type="ECO:0000256" key="4">
    <source>
        <dbReference type="ARBA" id="ARBA00022723"/>
    </source>
</evidence>
<dbReference type="EMBL" id="FNQR01000014">
    <property type="protein sequence ID" value="SEB05497.1"/>
    <property type="molecule type" value="Genomic_DNA"/>
</dbReference>
<feature type="transmembrane region" description="Helical" evidence="9">
    <location>
        <begin position="358"/>
        <end position="377"/>
    </location>
</feature>
<gene>
    <name evidence="12" type="ORF">SAMN05421743_11468</name>
</gene>
<comment type="subcellular location">
    <subcellularLocation>
        <location evidence="1">Cell membrane</location>
        <topology evidence="1">Multi-pass membrane protein</topology>
    </subcellularLocation>
</comment>
<accession>A0A1H4G7S3</accession>
<protein>
    <submittedName>
        <fullName evidence="12">Copper transport protein</fullName>
    </submittedName>
</protein>
<keyword evidence="8 9" id="KW-0472">Membrane</keyword>
<dbReference type="AlphaFoldDB" id="A0A1H4G7S3"/>
<organism evidence="12 13">
    <name type="scientific">Thalassobacillus cyri</name>
    <dbReference type="NCBI Taxonomy" id="571932"/>
    <lineage>
        <taxon>Bacteria</taxon>
        <taxon>Bacillati</taxon>
        <taxon>Bacillota</taxon>
        <taxon>Bacilli</taxon>
        <taxon>Bacillales</taxon>
        <taxon>Bacillaceae</taxon>
        <taxon>Thalassobacillus</taxon>
    </lineage>
</organism>
<sequence length="637" mass="72135">MNRPNSLKIHGLFSCFIIFFFLLFTYTLSADAHSSLKKTFPKGGEVLEQAPKTVEVWFEDPVVTHNNSIRIMDSKGKQVPVSSLDSAGAGHVITNLNEELESGTYMVQINVIAQDGYVIEEDFRFTVEEATKSEYKEIKLLKSNVSDGEIYEESPEQLELWFNQVVELTAIGIFNDNHQPVQLKEAQIDSSNPRHIIIPLAEKLSSGTYQITWNASLRNQDTSSFLRSNMGVYYFAVKEFSSMAINNGNNVEWNISSLSFGLNQIAYWFTFIGLTALFGITWFQTIILKKRVEQQILNKINLTFYLFSVLGLILLIIHHKLDFTELSIKEFISIKFSWVPMVQLTLITIGFWIKNMRLFFFGSALLLWPFIIGHASYPSYGGYITIVAASIHVLAVGIWVGGLWALVAKPKHLDSKEWFRTAGPCFSKWALISIVLIGFSGIWMTIQFLPSFSIESLIESKWGMSLVAKNLLFLLLIYLGYLQRKKVKNFSIKVAGSFLKRARTEVIYGVILLFFAATLVAANPSAAEQGVYKENTKQSDLDVNVEITPLEMGLNTITLDFEKAPEIHQVKVEMTMPPLWSIENKAFKINHDTYKMTGNLLHAAGTTHMNVKIMLESGKKIEIPYKIVVPGEVRFNE</sequence>
<feature type="domain" description="CopC" evidence="10">
    <location>
        <begin position="33"/>
        <end position="127"/>
    </location>
</feature>
<dbReference type="STRING" id="571932.SAMN05421743_11468"/>
<dbReference type="PANTHER" id="PTHR34820">
    <property type="entry name" value="INNER MEMBRANE PROTEIN YEBZ"/>
    <property type="match status" value="1"/>
</dbReference>
<dbReference type="RefSeq" id="WP_176791615.1">
    <property type="nucleotide sequence ID" value="NZ_FNQR01000014.1"/>
</dbReference>
<dbReference type="InterPro" id="IPR008457">
    <property type="entry name" value="Cu-R_CopD_dom"/>
</dbReference>
<keyword evidence="2" id="KW-1003">Cell membrane</keyword>
<evidence type="ECO:0000313" key="12">
    <source>
        <dbReference type="EMBL" id="SEB05497.1"/>
    </source>
</evidence>
<feature type="transmembrane region" description="Helical" evidence="9">
    <location>
        <begin position="429"/>
        <end position="450"/>
    </location>
</feature>
<feature type="transmembrane region" description="Helical" evidence="9">
    <location>
        <begin position="300"/>
        <end position="319"/>
    </location>
</feature>
<evidence type="ECO:0000256" key="1">
    <source>
        <dbReference type="ARBA" id="ARBA00004651"/>
    </source>
</evidence>
<keyword evidence="4" id="KW-0479">Metal-binding</keyword>
<feature type="domain" description="CopC" evidence="10">
    <location>
        <begin position="139"/>
        <end position="215"/>
    </location>
</feature>
<evidence type="ECO:0000313" key="13">
    <source>
        <dbReference type="Proteomes" id="UP000198584"/>
    </source>
</evidence>
<evidence type="ECO:0000256" key="3">
    <source>
        <dbReference type="ARBA" id="ARBA00022692"/>
    </source>
</evidence>
<dbReference type="GO" id="GO:0046688">
    <property type="term" value="P:response to copper ion"/>
    <property type="evidence" value="ECO:0007669"/>
    <property type="project" value="InterPro"/>
</dbReference>